<dbReference type="NCBIfam" id="TIGR00254">
    <property type="entry name" value="GGDEF"/>
    <property type="match status" value="1"/>
</dbReference>
<dbReference type="Gene3D" id="3.30.70.270">
    <property type="match status" value="1"/>
</dbReference>
<evidence type="ECO:0000259" key="6">
    <source>
        <dbReference type="PROSITE" id="PS50887"/>
    </source>
</evidence>
<dbReference type="CDD" id="cd01949">
    <property type="entry name" value="GGDEF"/>
    <property type="match status" value="1"/>
</dbReference>
<dbReference type="SUPFAM" id="SSF55073">
    <property type="entry name" value="Nucleotide cyclase"/>
    <property type="match status" value="1"/>
</dbReference>
<accession>C0QLJ7</accession>
<dbReference type="eggNOG" id="COG3829">
    <property type="taxonomic scope" value="Bacteria"/>
</dbReference>
<dbReference type="PANTHER" id="PTHR46663">
    <property type="entry name" value="DIGUANYLATE CYCLASE DGCT-RELATED"/>
    <property type="match status" value="1"/>
</dbReference>
<proteinExistence type="predicted"/>
<name>C0QLJ7_DESAH</name>
<dbReference type="Gene3D" id="2.10.70.100">
    <property type="match status" value="1"/>
</dbReference>
<dbReference type="Pfam" id="PF00990">
    <property type="entry name" value="GGDEF"/>
    <property type="match status" value="1"/>
</dbReference>
<keyword evidence="2" id="KW-0175">Coiled coil</keyword>
<dbReference type="InterPro" id="IPR011006">
    <property type="entry name" value="CheY-like_superfamily"/>
</dbReference>
<dbReference type="InterPro" id="IPR001610">
    <property type="entry name" value="PAC"/>
</dbReference>
<reference evidence="7 8" key="1">
    <citation type="journal article" date="2009" name="Environ. Microbiol.">
        <title>Genome sequence of Desulfobacterium autotrophicum HRM2, a marine sulfate reducer oxidizing organic carbon completely to carbon dioxide.</title>
        <authorList>
            <person name="Strittmatter A.W."/>
            <person name="Liesegang H."/>
            <person name="Rabus R."/>
            <person name="Decker I."/>
            <person name="Amann J."/>
            <person name="Andres S."/>
            <person name="Henne A."/>
            <person name="Fricke W.F."/>
            <person name="Martinez-Arias R."/>
            <person name="Bartels D."/>
            <person name="Goesmann A."/>
            <person name="Krause L."/>
            <person name="Puehler A."/>
            <person name="Klenk H.P."/>
            <person name="Richter M."/>
            <person name="Schuler M."/>
            <person name="Gloeckner F.O."/>
            <person name="Meyerdierks A."/>
            <person name="Gottschalk G."/>
            <person name="Amann R."/>
        </authorList>
    </citation>
    <scope>NUCLEOTIDE SEQUENCE [LARGE SCALE GENOMIC DNA]</scope>
    <source>
        <strain evidence="8">ATCC 43914 / DSM 3382 / HRM2</strain>
    </source>
</reference>
<dbReference type="eggNOG" id="COG3706">
    <property type="taxonomic scope" value="Bacteria"/>
</dbReference>
<feature type="modified residue" description="4-aspartylphosphate" evidence="1">
    <location>
        <position position="60"/>
    </location>
</feature>
<evidence type="ECO:0000259" key="3">
    <source>
        <dbReference type="PROSITE" id="PS50110"/>
    </source>
</evidence>
<dbReference type="HOGENOM" id="CLU_000445_11_28_7"/>
<protein>
    <submittedName>
        <fullName evidence="7">Diguanylate cyclase (GGDEF) domain protein</fullName>
    </submittedName>
</protein>
<dbReference type="InterPro" id="IPR035965">
    <property type="entry name" value="PAS-like_dom_sf"/>
</dbReference>
<dbReference type="STRING" id="177437.HRM2_32220"/>
<dbReference type="Proteomes" id="UP000000442">
    <property type="component" value="Chromosome"/>
</dbReference>
<dbReference type="Gene3D" id="3.40.50.2300">
    <property type="match status" value="1"/>
</dbReference>
<dbReference type="SUPFAM" id="SSF55785">
    <property type="entry name" value="PYP-like sensor domain (PAS domain)"/>
    <property type="match status" value="2"/>
</dbReference>
<evidence type="ECO:0000313" key="8">
    <source>
        <dbReference type="Proteomes" id="UP000000442"/>
    </source>
</evidence>
<dbReference type="NCBIfam" id="TIGR00229">
    <property type="entry name" value="sensory_box"/>
    <property type="match status" value="1"/>
</dbReference>
<gene>
    <name evidence="7" type="ordered locus">HRM2_32220</name>
</gene>
<dbReference type="InterPro" id="IPR043128">
    <property type="entry name" value="Rev_trsase/Diguanyl_cyclase"/>
</dbReference>
<dbReference type="SMART" id="SM00091">
    <property type="entry name" value="PAS"/>
    <property type="match status" value="2"/>
</dbReference>
<dbReference type="InterPro" id="IPR052163">
    <property type="entry name" value="DGC-Regulatory_Protein"/>
</dbReference>
<dbReference type="AlphaFoldDB" id="C0QLJ7"/>
<dbReference type="Pfam" id="PF13426">
    <property type="entry name" value="PAS_9"/>
    <property type="match status" value="1"/>
</dbReference>
<dbReference type="SMART" id="SM00448">
    <property type="entry name" value="REC"/>
    <property type="match status" value="1"/>
</dbReference>
<feature type="coiled-coil region" evidence="2">
    <location>
        <begin position="379"/>
        <end position="406"/>
    </location>
</feature>
<dbReference type="InterPro" id="IPR001789">
    <property type="entry name" value="Sig_transdc_resp-reg_receiver"/>
</dbReference>
<dbReference type="OrthoDB" id="9778432at2"/>
<sequence>MYVDRKRETDLALVVDDDPFMRMVIVAALKKIGLDVIDTDNGSDGITLFNSERPDIIMMDVVMPGMDGFEACERIRKSPGGDLVQILMVTGLEDVESAKKAFKIGADGFITKPFNLPILSQQVQYTLRAGRAFRELNISRSRLAKTQELAMIGNWQFDFKTNQFSCSPEACHLMCLEGEAADMTLDGFFNSINDQDRKRVKEAVECSIQSIKPLSQHCLIHCPDESHKYILNKSEPLFDEHNNPALMLGVVQDITQLKEAEYRLITLSQAVEQSGSTILITDLNGVIEFVNPAFTHVTGYTPEEAVGKSTSILKSGMHPPEFYKNLWDTIISGDTWKGQIINRKKDGELYWESATISPVMGKDGNITHYSAVKEDITSRKKAEKLLKETQKRLETANQKLQTLVTSDGLTMIANRRKFDEYLDQEWQRCKRAKVWLSLLMCDIDYFKHYNDTYGHQAGDDCLRKIAQAMEKTVVRPMDLVARYGGEEFAVILSDTGLNGACHVARRIQEDVKNLNIAHSESSVSTHVTLSIGITCLIPDDEDLSMDLLIKTADEALYKAKRKGRNRMELKVLTGNH</sequence>
<dbReference type="SUPFAM" id="SSF52172">
    <property type="entry name" value="CheY-like"/>
    <property type="match status" value="1"/>
</dbReference>
<dbReference type="InterPro" id="IPR000014">
    <property type="entry name" value="PAS"/>
</dbReference>
<feature type="domain" description="PAS" evidence="4">
    <location>
        <begin position="263"/>
        <end position="319"/>
    </location>
</feature>
<evidence type="ECO:0000313" key="7">
    <source>
        <dbReference type="EMBL" id="ACN16301.1"/>
    </source>
</evidence>
<dbReference type="PROSITE" id="PS50113">
    <property type="entry name" value="PAC"/>
    <property type="match status" value="2"/>
</dbReference>
<evidence type="ECO:0000259" key="4">
    <source>
        <dbReference type="PROSITE" id="PS50112"/>
    </source>
</evidence>
<evidence type="ECO:0000256" key="1">
    <source>
        <dbReference type="PROSITE-ProRule" id="PRU00169"/>
    </source>
</evidence>
<dbReference type="PROSITE" id="PS50887">
    <property type="entry name" value="GGDEF"/>
    <property type="match status" value="1"/>
</dbReference>
<dbReference type="PANTHER" id="PTHR46663:SF3">
    <property type="entry name" value="SLL0267 PROTEIN"/>
    <property type="match status" value="1"/>
</dbReference>
<organism evidence="7 8">
    <name type="scientific">Desulforapulum autotrophicum (strain ATCC 43914 / DSM 3382 / VKM B-1955 / HRM2)</name>
    <name type="common">Desulfobacterium autotrophicum</name>
    <dbReference type="NCBI Taxonomy" id="177437"/>
    <lineage>
        <taxon>Bacteria</taxon>
        <taxon>Pseudomonadati</taxon>
        <taxon>Thermodesulfobacteriota</taxon>
        <taxon>Desulfobacteria</taxon>
        <taxon>Desulfobacterales</taxon>
        <taxon>Desulfobacteraceae</taxon>
        <taxon>Desulforapulum</taxon>
    </lineage>
</organism>
<feature type="domain" description="PAC" evidence="5">
    <location>
        <begin position="334"/>
        <end position="388"/>
    </location>
</feature>
<dbReference type="SMART" id="SM00267">
    <property type="entry name" value="GGDEF"/>
    <property type="match status" value="1"/>
</dbReference>
<dbReference type="FunFam" id="3.30.70.270:FF:000001">
    <property type="entry name" value="Diguanylate cyclase domain protein"/>
    <property type="match status" value="1"/>
</dbReference>
<dbReference type="SMART" id="SM00086">
    <property type="entry name" value="PAC"/>
    <property type="match status" value="2"/>
</dbReference>
<dbReference type="InterPro" id="IPR029787">
    <property type="entry name" value="Nucleotide_cyclase"/>
</dbReference>
<feature type="domain" description="Response regulatory" evidence="3">
    <location>
        <begin position="11"/>
        <end position="127"/>
    </location>
</feature>
<dbReference type="CDD" id="cd00130">
    <property type="entry name" value="PAS"/>
    <property type="match status" value="1"/>
</dbReference>
<dbReference type="GO" id="GO:0003824">
    <property type="term" value="F:catalytic activity"/>
    <property type="evidence" value="ECO:0007669"/>
    <property type="project" value="UniProtKB-ARBA"/>
</dbReference>
<evidence type="ECO:0000256" key="2">
    <source>
        <dbReference type="SAM" id="Coils"/>
    </source>
</evidence>
<dbReference type="InterPro" id="IPR000160">
    <property type="entry name" value="GGDEF_dom"/>
</dbReference>
<feature type="domain" description="PAC" evidence="5">
    <location>
        <begin position="213"/>
        <end position="266"/>
    </location>
</feature>
<evidence type="ECO:0000259" key="5">
    <source>
        <dbReference type="PROSITE" id="PS50113"/>
    </source>
</evidence>
<dbReference type="Pfam" id="PF00072">
    <property type="entry name" value="Response_reg"/>
    <property type="match status" value="1"/>
</dbReference>
<dbReference type="InterPro" id="IPR000700">
    <property type="entry name" value="PAS-assoc_C"/>
</dbReference>
<dbReference type="EMBL" id="CP001087">
    <property type="protein sequence ID" value="ACN16301.1"/>
    <property type="molecule type" value="Genomic_DNA"/>
</dbReference>
<feature type="domain" description="GGDEF" evidence="6">
    <location>
        <begin position="434"/>
        <end position="572"/>
    </location>
</feature>
<dbReference type="PROSITE" id="PS50110">
    <property type="entry name" value="RESPONSE_REGULATORY"/>
    <property type="match status" value="1"/>
</dbReference>
<keyword evidence="1" id="KW-0597">Phosphoprotein</keyword>
<dbReference type="Gene3D" id="3.30.450.20">
    <property type="entry name" value="PAS domain"/>
    <property type="match status" value="2"/>
</dbReference>
<dbReference type="PROSITE" id="PS50112">
    <property type="entry name" value="PAS"/>
    <property type="match status" value="1"/>
</dbReference>
<dbReference type="GO" id="GO:0000160">
    <property type="term" value="P:phosphorelay signal transduction system"/>
    <property type="evidence" value="ECO:0007669"/>
    <property type="project" value="InterPro"/>
</dbReference>
<keyword evidence="8" id="KW-1185">Reference proteome</keyword>
<dbReference type="KEGG" id="dat:HRM2_32220"/>